<feature type="transmembrane region" description="Helical" evidence="1">
    <location>
        <begin position="33"/>
        <end position="57"/>
    </location>
</feature>
<protein>
    <submittedName>
        <fullName evidence="2">Uncharacterized protein</fullName>
    </submittedName>
</protein>
<dbReference type="AlphaFoldDB" id="A0A6C0D4T2"/>
<evidence type="ECO:0000313" key="2">
    <source>
        <dbReference type="EMBL" id="QHT11561.1"/>
    </source>
</evidence>
<feature type="transmembrane region" description="Helical" evidence="1">
    <location>
        <begin position="116"/>
        <end position="134"/>
    </location>
</feature>
<evidence type="ECO:0000256" key="1">
    <source>
        <dbReference type="SAM" id="Phobius"/>
    </source>
</evidence>
<keyword evidence="1" id="KW-0812">Transmembrane</keyword>
<dbReference type="EMBL" id="MN739535">
    <property type="protein sequence ID" value="QHT11561.1"/>
    <property type="molecule type" value="Genomic_DNA"/>
</dbReference>
<accession>A0A6C0D4T2</accession>
<keyword evidence="1" id="KW-0472">Membrane</keyword>
<name>A0A6C0D4T2_9ZZZZ</name>
<organism evidence="2">
    <name type="scientific">viral metagenome</name>
    <dbReference type="NCBI Taxonomy" id="1070528"/>
    <lineage>
        <taxon>unclassified sequences</taxon>
        <taxon>metagenomes</taxon>
        <taxon>organismal metagenomes</taxon>
    </lineage>
</organism>
<keyword evidence="1" id="KW-1133">Transmembrane helix</keyword>
<proteinExistence type="predicted"/>
<sequence length="166" mass="19280">MMMLIKYPLLIPTFGHGATSLIVSPYATLASNFFSGLCIYYCSYFQRVTLLIVFSIYHIADDFNIKNKIYKYSWSSLFHLAWLKWPMLSKCYLTLVHTPRHYFNIYKKKLQVTQQFIIGVGTSLVAIPFLNANLDSKLNSILGELWYVGPIIAHIIVHSYYNNYIT</sequence>
<reference evidence="2" key="1">
    <citation type="journal article" date="2020" name="Nature">
        <title>Giant virus diversity and host interactions through global metagenomics.</title>
        <authorList>
            <person name="Schulz F."/>
            <person name="Roux S."/>
            <person name="Paez-Espino D."/>
            <person name="Jungbluth S."/>
            <person name="Walsh D.A."/>
            <person name="Denef V.J."/>
            <person name="McMahon K.D."/>
            <person name="Konstantinidis K.T."/>
            <person name="Eloe-Fadrosh E.A."/>
            <person name="Kyrpides N.C."/>
            <person name="Woyke T."/>
        </authorList>
    </citation>
    <scope>NUCLEOTIDE SEQUENCE</scope>
    <source>
        <strain evidence="2">GVMAG-M-3300023174-116</strain>
    </source>
</reference>
<feature type="transmembrane region" description="Helical" evidence="1">
    <location>
        <begin position="7"/>
        <end position="27"/>
    </location>
</feature>
<feature type="transmembrane region" description="Helical" evidence="1">
    <location>
        <begin position="141"/>
        <end position="161"/>
    </location>
</feature>